<dbReference type="AlphaFoldDB" id="A0A2M8ELV4"/>
<evidence type="ECO:0000313" key="1">
    <source>
        <dbReference type="EMBL" id="PJC23705.1"/>
    </source>
</evidence>
<name>A0A2M8ELV4_UNCKA</name>
<sequence length="70" mass="8300">MNRIEVSQVMRLSKKAIDDFKIIYFEEFKVELTNEEANVKGLELLNFIKLIYKPMPIKEILVSQNQNEKP</sequence>
<protein>
    <submittedName>
        <fullName evidence="1">Uncharacterized protein</fullName>
    </submittedName>
</protein>
<organism evidence="1 2">
    <name type="scientific">candidate division WWE3 bacterium CG_4_9_14_0_2_um_filter_35_11</name>
    <dbReference type="NCBI Taxonomy" id="1975077"/>
    <lineage>
        <taxon>Bacteria</taxon>
        <taxon>Katanobacteria</taxon>
    </lineage>
</organism>
<dbReference type="Proteomes" id="UP000229756">
    <property type="component" value="Unassembled WGS sequence"/>
</dbReference>
<gene>
    <name evidence="1" type="ORF">CO058_02105</name>
</gene>
<reference evidence="2" key="1">
    <citation type="submission" date="2017-09" db="EMBL/GenBank/DDBJ databases">
        <title>Depth-based differentiation of microbial function through sediment-hosted aquifers and enrichment of novel symbionts in the deep terrestrial subsurface.</title>
        <authorList>
            <person name="Probst A.J."/>
            <person name="Ladd B."/>
            <person name="Jarett J.K."/>
            <person name="Geller-Mcgrath D.E."/>
            <person name="Sieber C.M.K."/>
            <person name="Emerson J.B."/>
            <person name="Anantharaman K."/>
            <person name="Thomas B.C."/>
            <person name="Malmstrom R."/>
            <person name="Stieglmeier M."/>
            <person name="Klingl A."/>
            <person name="Woyke T."/>
            <person name="Ryan C.M."/>
            <person name="Banfield J.F."/>
        </authorList>
    </citation>
    <scope>NUCLEOTIDE SEQUENCE [LARGE SCALE GENOMIC DNA]</scope>
</reference>
<comment type="caution">
    <text evidence="1">The sequence shown here is derived from an EMBL/GenBank/DDBJ whole genome shotgun (WGS) entry which is preliminary data.</text>
</comment>
<accession>A0A2M8ELV4</accession>
<evidence type="ECO:0000313" key="2">
    <source>
        <dbReference type="Proteomes" id="UP000229756"/>
    </source>
</evidence>
<proteinExistence type="predicted"/>
<dbReference type="EMBL" id="PFSJ01000017">
    <property type="protein sequence ID" value="PJC23705.1"/>
    <property type="molecule type" value="Genomic_DNA"/>
</dbReference>